<dbReference type="Proteomes" id="UP000290365">
    <property type="component" value="Chromosome"/>
</dbReference>
<keyword evidence="3" id="KW-1185">Reference proteome</keyword>
<evidence type="ECO:0000313" key="3">
    <source>
        <dbReference type="Proteomes" id="UP000290365"/>
    </source>
</evidence>
<feature type="chain" id="PRO_5020666222" evidence="1">
    <location>
        <begin position="22"/>
        <end position="131"/>
    </location>
</feature>
<evidence type="ECO:0000313" key="2">
    <source>
        <dbReference type="EMBL" id="QBD74734.1"/>
    </source>
</evidence>
<keyword evidence="1" id="KW-0732">Signal</keyword>
<dbReference type="KEGG" id="kbs:EPA93_01495"/>
<reference evidence="2 3" key="1">
    <citation type="submission" date="2019-01" db="EMBL/GenBank/DDBJ databases">
        <title>Ktedonosporobacter rubrisoli SCAWS-G2.</title>
        <authorList>
            <person name="Huang Y."/>
            <person name="Yan B."/>
        </authorList>
    </citation>
    <scope>NUCLEOTIDE SEQUENCE [LARGE SCALE GENOMIC DNA]</scope>
    <source>
        <strain evidence="2 3">SCAWS-G2</strain>
    </source>
</reference>
<accession>A0A4P6JI54</accession>
<dbReference type="AlphaFoldDB" id="A0A4P6JI54"/>
<gene>
    <name evidence="2" type="ORF">EPA93_01495</name>
</gene>
<evidence type="ECO:0000256" key="1">
    <source>
        <dbReference type="SAM" id="SignalP"/>
    </source>
</evidence>
<dbReference type="EMBL" id="CP035758">
    <property type="protein sequence ID" value="QBD74734.1"/>
    <property type="molecule type" value="Genomic_DNA"/>
</dbReference>
<dbReference type="RefSeq" id="WP_129885333.1">
    <property type="nucleotide sequence ID" value="NZ_CP035758.1"/>
</dbReference>
<protein>
    <submittedName>
        <fullName evidence="2">Uncharacterized protein</fullName>
    </submittedName>
</protein>
<organism evidence="2 3">
    <name type="scientific">Ktedonosporobacter rubrisoli</name>
    <dbReference type="NCBI Taxonomy" id="2509675"/>
    <lineage>
        <taxon>Bacteria</taxon>
        <taxon>Bacillati</taxon>
        <taxon>Chloroflexota</taxon>
        <taxon>Ktedonobacteria</taxon>
        <taxon>Ktedonobacterales</taxon>
        <taxon>Ktedonosporobacteraceae</taxon>
        <taxon>Ktedonosporobacter</taxon>
    </lineage>
</organism>
<dbReference type="PROSITE" id="PS51257">
    <property type="entry name" value="PROKAR_LIPOPROTEIN"/>
    <property type="match status" value="1"/>
</dbReference>
<name>A0A4P6JI54_KTERU</name>
<sequence length="131" mass="14317">MPKFRNFASLLILTLSLLGCAEGTKASAYIANLTHPGPRANRYKQHTWSRSVCEDNKVEVISDPTAITCLAKGSEATFHSVKAICDETNVTVTFEDFTNPPFHEITPGSCGLFHDQRGTIFVPSAKPAFSQ</sequence>
<feature type="signal peptide" evidence="1">
    <location>
        <begin position="1"/>
        <end position="21"/>
    </location>
</feature>
<proteinExistence type="predicted"/>